<feature type="chain" id="PRO_5034031642" evidence="1">
    <location>
        <begin position="23"/>
        <end position="232"/>
    </location>
</feature>
<sequence length="232" mass="24761">MILSTAALSLVPFLSLLTPIFAAPAPTATKNSPATLVKRYSADDATDPAKVKEWMGENIDPENFVFYSDSSVGAPMAKAFCDANDEGGYKYFWYIFDDQFSQDFGGADPNADTEIAKSCSQAMGEYAKGDTRVFNHAGASSTSFWLTIELPALQSNSDVTAIFTMKDSTTDPDDHDSDLKNDAANCDCNEDSCTATSAPCCANGSCTGKREAVRSLETVFKRALAGAGNLIV</sequence>
<keyword evidence="3" id="KW-1185">Reference proteome</keyword>
<dbReference type="AlphaFoldDB" id="A0A8H3FQ97"/>
<comment type="caution">
    <text evidence="2">The sequence shown here is derived from an EMBL/GenBank/DDBJ whole genome shotgun (WGS) entry which is preliminary data.</text>
</comment>
<keyword evidence="1" id="KW-0732">Signal</keyword>
<protein>
    <submittedName>
        <fullName evidence="2">Uncharacterized protein</fullName>
    </submittedName>
</protein>
<dbReference type="Proteomes" id="UP000664521">
    <property type="component" value="Unassembled WGS sequence"/>
</dbReference>
<gene>
    <name evidence="2" type="ORF">HETSPECPRED_006202</name>
</gene>
<evidence type="ECO:0000313" key="3">
    <source>
        <dbReference type="Proteomes" id="UP000664521"/>
    </source>
</evidence>
<evidence type="ECO:0000313" key="2">
    <source>
        <dbReference type="EMBL" id="CAF9925903.1"/>
    </source>
</evidence>
<reference evidence="2" key="1">
    <citation type="submission" date="2021-03" db="EMBL/GenBank/DDBJ databases">
        <authorList>
            <person name="Tagirdzhanova G."/>
        </authorList>
    </citation>
    <scope>NUCLEOTIDE SEQUENCE</scope>
</reference>
<feature type="signal peptide" evidence="1">
    <location>
        <begin position="1"/>
        <end position="22"/>
    </location>
</feature>
<dbReference type="OrthoDB" id="10566633at2759"/>
<proteinExistence type="predicted"/>
<name>A0A8H3FQ97_9LECA</name>
<accession>A0A8H3FQ97</accession>
<evidence type="ECO:0000256" key="1">
    <source>
        <dbReference type="SAM" id="SignalP"/>
    </source>
</evidence>
<dbReference type="EMBL" id="CAJPDS010000040">
    <property type="protein sequence ID" value="CAF9925903.1"/>
    <property type="molecule type" value="Genomic_DNA"/>
</dbReference>
<organism evidence="2 3">
    <name type="scientific">Heterodermia speciosa</name>
    <dbReference type="NCBI Taxonomy" id="116794"/>
    <lineage>
        <taxon>Eukaryota</taxon>
        <taxon>Fungi</taxon>
        <taxon>Dikarya</taxon>
        <taxon>Ascomycota</taxon>
        <taxon>Pezizomycotina</taxon>
        <taxon>Lecanoromycetes</taxon>
        <taxon>OSLEUM clade</taxon>
        <taxon>Lecanoromycetidae</taxon>
        <taxon>Caliciales</taxon>
        <taxon>Physciaceae</taxon>
        <taxon>Heterodermia</taxon>
    </lineage>
</organism>